<sequence length="199" mass="22499">MRLFLSQIKKAVVNSVNARKYVAYSSTMADQMQNPQDPKKASSIFEFNAKNIKGEVVPISDYKGHVCIIVNVASQCGLAGNNYKDLVDLHEQYGESKGLKILAFPCNQFGNQEAGNTDEICTFVSKRNVKFDMFEKVDVNGSNAHPLWTYLQNTVKGTISNKIKWNFTKFIVDKEGKPVERHSPTTNPKDLVKHLEKYF</sequence>
<dbReference type="GeneID" id="108566263"/>
<organism evidence="6 7">
    <name type="scientific">Nicrophorus vespilloides</name>
    <name type="common">Boreal carrion beetle</name>
    <dbReference type="NCBI Taxonomy" id="110193"/>
    <lineage>
        <taxon>Eukaryota</taxon>
        <taxon>Metazoa</taxon>
        <taxon>Ecdysozoa</taxon>
        <taxon>Arthropoda</taxon>
        <taxon>Hexapoda</taxon>
        <taxon>Insecta</taxon>
        <taxon>Pterygota</taxon>
        <taxon>Neoptera</taxon>
        <taxon>Endopterygota</taxon>
        <taxon>Coleoptera</taxon>
        <taxon>Polyphaga</taxon>
        <taxon>Staphyliniformia</taxon>
        <taxon>Silphidae</taxon>
        <taxon>Nicrophorinae</taxon>
        <taxon>Nicrophorus</taxon>
    </lineage>
</organism>
<keyword evidence="2 5" id="KW-0575">Peroxidase</keyword>
<dbReference type="GO" id="GO:0004601">
    <property type="term" value="F:peroxidase activity"/>
    <property type="evidence" value="ECO:0007669"/>
    <property type="project" value="UniProtKB-KW"/>
</dbReference>
<keyword evidence="4 5" id="KW-0560">Oxidoreductase</keyword>
<name>A0ABM1N402_NICVS</name>
<evidence type="ECO:0000256" key="5">
    <source>
        <dbReference type="RuleBase" id="RU000499"/>
    </source>
</evidence>
<evidence type="ECO:0000256" key="3">
    <source>
        <dbReference type="ARBA" id="ARBA00022933"/>
    </source>
</evidence>
<dbReference type="CDD" id="cd00340">
    <property type="entry name" value="GSH_Peroxidase"/>
    <property type="match status" value="1"/>
</dbReference>
<dbReference type="PROSITE" id="PS00460">
    <property type="entry name" value="GLUTATHIONE_PEROXID_1"/>
    <property type="match status" value="1"/>
</dbReference>
<dbReference type="Gene3D" id="3.40.30.10">
    <property type="entry name" value="Glutaredoxin"/>
    <property type="match status" value="1"/>
</dbReference>
<comment type="similarity">
    <text evidence="1 5">Belongs to the glutathione peroxidase family.</text>
</comment>
<dbReference type="PROSITE" id="PS00763">
    <property type="entry name" value="GLUTATHIONE_PEROXID_2"/>
    <property type="match status" value="1"/>
</dbReference>
<dbReference type="InterPro" id="IPR036249">
    <property type="entry name" value="Thioredoxin-like_sf"/>
</dbReference>
<proteinExistence type="inferred from homology"/>
<keyword evidence="6" id="KW-1185">Reference proteome</keyword>
<dbReference type="PIRSF" id="PIRSF000303">
    <property type="entry name" value="Glutathion_perox"/>
    <property type="match status" value="1"/>
</dbReference>
<dbReference type="InterPro" id="IPR000889">
    <property type="entry name" value="Glutathione_peroxidase"/>
</dbReference>
<dbReference type="Pfam" id="PF00255">
    <property type="entry name" value="GSHPx"/>
    <property type="match status" value="1"/>
</dbReference>
<reference evidence="7" key="1">
    <citation type="submission" date="2025-08" db="UniProtKB">
        <authorList>
            <consortium name="RefSeq"/>
        </authorList>
    </citation>
    <scope>IDENTIFICATION</scope>
    <source>
        <tissue evidence="7">Whole Larva</tissue>
    </source>
</reference>
<dbReference type="InterPro" id="IPR029759">
    <property type="entry name" value="GPX_AS"/>
</dbReference>
<dbReference type="PRINTS" id="PR01011">
    <property type="entry name" value="GLUTPROXDASE"/>
</dbReference>
<dbReference type="PANTHER" id="PTHR11592">
    <property type="entry name" value="GLUTATHIONE PEROXIDASE"/>
    <property type="match status" value="1"/>
</dbReference>
<keyword evidence="3" id="KW-0712">Selenocysteine</keyword>
<dbReference type="PROSITE" id="PS51355">
    <property type="entry name" value="GLUTATHIONE_PEROXID_3"/>
    <property type="match status" value="1"/>
</dbReference>
<dbReference type="Proteomes" id="UP000695000">
    <property type="component" value="Unplaced"/>
</dbReference>
<dbReference type="RefSeq" id="XP_017781552.1">
    <property type="nucleotide sequence ID" value="XM_017926063.1"/>
</dbReference>
<accession>A0ABM1N402</accession>
<evidence type="ECO:0000256" key="1">
    <source>
        <dbReference type="ARBA" id="ARBA00006926"/>
    </source>
</evidence>
<gene>
    <name evidence="7" type="primary">LOC108566263</name>
</gene>
<dbReference type="InterPro" id="IPR029760">
    <property type="entry name" value="GPX_CS"/>
</dbReference>
<evidence type="ECO:0000256" key="4">
    <source>
        <dbReference type="ARBA" id="ARBA00023002"/>
    </source>
</evidence>
<evidence type="ECO:0000313" key="7">
    <source>
        <dbReference type="RefSeq" id="XP_017781552.1"/>
    </source>
</evidence>
<dbReference type="PANTHER" id="PTHR11592:SF134">
    <property type="entry name" value="PHOSPHOLIPID HYDROPEROXIDE GLUTATHIONE PEROXIDASE"/>
    <property type="match status" value="1"/>
</dbReference>
<evidence type="ECO:0000256" key="2">
    <source>
        <dbReference type="ARBA" id="ARBA00022559"/>
    </source>
</evidence>
<dbReference type="SUPFAM" id="SSF52833">
    <property type="entry name" value="Thioredoxin-like"/>
    <property type="match status" value="1"/>
</dbReference>
<protein>
    <recommendedName>
        <fullName evidence="5">Glutathione peroxidase</fullName>
    </recommendedName>
</protein>
<evidence type="ECO:0000313" key="6">
    <source>
        <dbReference type="Proteomes" id="UP000695000"/>
    </source>
</evidence>